<comment type="caution">
    <text evidence="1">The sequence shown here is derived from an EMBL/GenBank/DDBJ whole genome shotgun (WGS) entry which is preliminary data.</text>
</comment>
<sequence>MSEVNKKLDKIIKKLEMWERRLITDKDIADGAITPIKTNSLGVHWVRTASPTPGVSGAYGTAVALVAPVNKSIVPLSVSLTWGGTFGTGETVTIRLTAKFSDGTSANITKSATATGTVLLNPADLQGLMKDRVYIKEIDVDSSSSAAYTSVTTSATIYGLQL</sequence>
<protein>
    <submittedName>
        <fullName evidence="1">Uncharacterized protein</fullName>
    </submittedName>
</protein>
<gene>
    <name evidence="1" type="ORF">D6D85_02825</name>
</gene>
<reference evidence="1 2" key="1">
    <citation type="submission" date="2018-10" db="EMBL/GenBank/DDBJ databases">
        <title>Co-occurring genomic capacity for anaerobic methane metabolism and dissimilatory sulfite reduction discovered in the Korarchaeota.</title>
        <authorList>
            <person name="Mckay L.J."/>
            <person name="Dlakic M."/>
            <person name="Fields M.W."/>
            <person name="Delmont T.O."/>
            <person name="Eren A.M."/>
            <person name="Jay Z.J."/>
            <person name="Klingelsmith K.B."/>
            <person name="Rusch D.B."/>
            <person name="Inskeep W.P."/>
        </authorList>
    </citation>
    <scope>NUCLEOTIDE SEQUENCE [LARGE SCALE GENOMIC DNA]</scope>
    <source>
        <strain evidence="1 2">MDKW</strain>
    </source>
</reference>
<dbReference type="RefSeq" id="WP_125670546.1">
    <property type="nucleotide sequence ID" value="NZ_RCOS01000038.1"/>
</dbReference>
<dbReference type="EMBL" id="RCOS01000038">
    <property type="protein sequence ID" value="RSN77213.1"/>
    <property type="molecule type" value="Genomic_DNA"/>
</dbReference>
<dbReference type="Proteomes" id="UP000277582">
    <property type="component" value="Unassembled WGS sequence"/>
</dbReference>
<dbReference type="AlphaFoldDB" id="A0A3R9PZG1"/>
<organism evidence="1 2">
    <name type="scientific">Candidatus Methanodesulfokora washburnensis</name>
    <dbReference type="NCBI Taxonomy" id="2478471"/>
    <lineage>
        <taxon>Archaea</taxon>
        <taxon>Thermoproteota</taxon>
        <taxon>Candidatus Korarchaeia</taxon>
        <taxon>Candidatus Korarchaeia incertae sedis</taxon>
        <taxon>Candidatus Methanodesulfokora</taxon>
    </lineage>
</organism>
<evidence type="ECO:0000313" key="1">
    <source>
        <dbReference type="EMBL" id="RSN77213.1"/>
    </source>
</evidence>
<evidence type="ECO:0000313" key="2">
    <source>
        <dbReference type="Proteomes" id="UP000277582"/>
    </source>
</evidence>
<accession>A0A3R9PZG1</accession>
<keyword evidence="2" id="KW-1185">Reference proteome</keyword>
<name>A0A3R9PZG1_9CREN</name>
<proteinExistence type="predicted"/>